<dbReference type="AlphaFoldDB" id="A0A914H9Y1"/>
<name>A0A914H9Y1_GLORO</name>
<proteinExistence type="predicted"/>
<evidence type="ECO:0000313" key="2">
    <source>
        <dbReference type="WBParaSite" id="Gr19_v10_g15157.t2"/>
    </source>
</evidence>
<organism evidence="1 2">
    <name type="scientific">Globodera rostochiensis</name>
    <name type="common">Golden nematode worm</name>
    <name type="synonym">Heterodera rostochiensis</name>
    <dbReference type="NCBI Taxonomy" id="31243"/>
    <lineage>
        <taxon>Eukaryota</taxon>
        <taxon>Metazoa</taxon>
        <taxon>Ecdysozoa</taxon>
        <taxon>Nematoda</taxon>
        <taxon>Chromadorea</taxon>
        <taxon>Rhabditida</taxon>
        <taxon>Tylenchina</taxon>
        <taxon>Tylenchomorpha</taxon>
        <taxon>Tylenchoidea</taxon>
        <taxon>Heteroderidae</taxon>
        <taxon>Heteroderinae</taxon>
        <taxon>Globodera</taxon>
    </lineage>
</organism>
<keyword evidence="1" id="KW-1185">Reference proteome</keyword>
<dbReference type="WBParaSite" id="Gr19_v10_g15157.t2">
    <property type="protein sequence ID" value="Gr19_v10_g15157.t2"/>
    <property type="gene ID" value="Gr19_v10_g15157"/>
</dbReference>
<reference evidence="2" key="1">
    <citation type="submission" date="2022-11" db="UniProtKB">
        <authorList>
            <consortium name="WormBaseParasite"/>
        </authorList>
    </citation>
    <scope>IDENTIFICATION</scope>
</reference>
<protein>
    <submittedName>
        <fullName evidence="2">Uncharacterized protein</fullName>
    </submittedName>
</protein>
<evidence type="ECO:0000313" key="1">
    <source>
        <dbReference type="Proteomes" id="UP000887572"/>
    </source>
</evidence>
<sequence length="311" mass="34869">MATTSQSNALETPIMVTQDTGTKVTVFICVPGMRKKSGLLFLLKRWLRLKSKSPFSLATNVKFGQYALTDQSLKLVAEVYPDKAAMHKRSEDHTRYECNIEQFPSQINAESAAFDVEQTDDNCYIVLSCMKTDNYSTNWKDFMQIGHLRAVCARAHHPRFCYERRLEEEKRKSDNKRQIDGLQGGTRRSRLCRFVSSQPPIKRARRSESLADVPGHSFFSAAPLANIAAATGGLGAVPAPTVAAPDQPDAQLALAPNERTDGETANKQKAAAAEEKHSDGLIQLKLFSFDKFKEKCEEFDKNFKRLGRFLL</sequence>
<dbReference type="Proteomes" id="UP000887572">
    <property type="component" value="Unplaced"/>
</dbReference>
<accession>A0A914H9Y1</accession>